<dbReference type="InterPro" id="IPR013785">
    <property type="entry name" value="Aldolase_TIM"/>
</dbReference>
<dbReference type="GO" id="GO:0004807">
    <property type="term" value="F:triose-phosphate isomerase activity"/>
    <property type="evidence" value="ECO:0007669"/>
    <property type="project" value="UniProtKB-EC"/>
</dbReference>
<proteinExistence type="inferred from homology"/>
<organism evidence="4 5">
    <name type="scientific">Candidatus Gottesmanbacteria bacterium RIFCSPHIGHO2_01_FULL_47_48</name>
    <dbReference type="NCBI Taxonomy" id="1798381"/>
    <lineage>
        <taxon>Bacteria</taxon>
        <taxon>Candidatus Gottesmaniibacteriota</taxon>
    </lineage>
</organism>
<dbReference type="PANTHER" id="PTHR21139:SF42">
    <property type="entry name" value="TRIOSEPHOSPHATE ISOMERASE"/>
    <property type="match status" value="1"/>
</dbReference>
<dbReference type="EC" id="5.3.1.1" evidence="3"/>
<reference evidence="4 5" key="1">
    <citation type="journal article" date="2016" name="Nat. Commun.">
        <title>Thousands of microbial genomes shed light on interconnected biogeochemical processes in an aquifer system.</title>
        <authorList>
            <person name="Anantharaman K."/>
            <person name="Brown C.T."/>
            <person name="Hug L.A."/>
            <person name="Sharon I."/>
            <person name="Castelle C.J."/>
            <person name="Probst A.J."/>
            <person name="Thomas B.C."/>
            <person name="Singh A."/>
            <person name="Wilkins M.J."/>
            <person name="Karaoz U."/>
            <person name="Brodie E.L."/>
            <person name="Williams K.H."/>
            <person name="Hubbard S.S."/>
            <person name="Banfield J.F."/>
        </authorList>
    </citation>
    <scope>NUCLEOTIDE SEQUENCE [LARGE SCALE GENOMIC DNA]</scope>
</reference>
<keyword evidence="3" id="KW-0312">Gluconeogenesis</keyword>
<comment type="pathway">
    <text evidence="3">Carbohydrate biosynthesis; gluconeogenesis.</text>
</comment>
<protein>
    <recommendedName>
        <fullName evidence="3">Triosephosphate isomerase</fullName>
        <ecNumber evidence="3">5.3.1.1</ecNumber>
    </recommendedName>
</protein>
<sequence>MDRKFTIVANWKANKTVAGAQEWIKRLAESGKQIESESMTIEVVVAAPYPLLNALRSTPDATLASQDISMFSVGAYTGEVPGELLKDVGVEYCLVGHSERRKYLGETTEMVGKKVDQAIKNKIIPIICAQSGEEIPENVRNYSPEQYLIMYEPFEAISTEGKYHPEDPNKITETLQDWQKHLPAGVQFLYGGSVNSNNVHQILATSNQQLVSGFVVGHASLDPEEFFSIIKRCLLTPSL</sequence>
<dbReference type="PROSITE" id="PS51440">
    <property type="entry name" value="TIM_2"/>
    <property type="match status" value="1"/>
</dbReference>
<comment type="subcellular location">
    <subcellularLocation>
        <location evidence="3">Cytoplasm</location>
    </subcellularLocation>
</comment>
<evidence type="ECO:0000256" key="2">
    <source>
        <dbReference type="ARBA" id="ARBA00023235"/>
    </source>
</evidence>
<dbReference type="GO" id="GO:0046166">
    <property type="term" value="P:glyceraldehyde-3-phosphate biosynthetic process"/>
    <property type="evidence" value="ECO:0007669"/>
    <property type="project" value="TreeGrafter"/>
</dbReference>
<dbReference type="GO" id="GO:0006094">
    <property type="term" value="P:gluconeogenesis"/>
    <property type="evidence" value="ECO:0007669"/>
    <property type="project" value="UniProtKB-UniPathway"/>
</dbReference>
<dbReference type="Pfam" id="PF00121">
    <property type="entry name" value="TIM"/>
    <property type="match status" value="1"/>
</dbReference>
<keyword evidence="3" id="KW-0324">Glycolysis</keyword>
<dbReference type="STRING" id="1798381.A2721_02180"/>
<dbReference type="PANTHER" id="PTHR21139">
    <property type="entry name" value="TRIOSEPHOSPHATE ISOMERASE"/>
    <property type="match status" value="1"/>
</dbReference>
<comment type="pathway">
    <text evidence="3">Carbohydrate degradation; glycolysis; D-glyceraldehyde 3-phosphate from glycerone phosphate: step 1/1.</text>
</comment>
<dbReference type="Proteomes" id="UP000177871">
    <property type="component" value="Unassembled WGS sequence"/>
</dbReference>
<dbReference type="InterPro" id="IPR000652">
    <property type="entry name" value="Triosephosphate_isomerase"/>
</dbReference>
<name>A0A1F6A0H5_9BACT</name>
<evidence type="ECO:0000256" key="3">
    <source>
        <dbReference type="RuleBase" id="RU363013"/>
    </source>
</evidence>
<dbReference type="UniPathway" id="UPA00109">
    <property type="reaction ID" value="UER00189"/>
</dbReference>
<dbReference type="AlphaFoldDB" id="A0A1F6A0H5"/>
<dbReference type="GO" id="GO:0006096">
    <property type="term" value="P:glycolytic process"/>
    <property type="evidence" value="ECO:0007669"/>
    <property type="project" value="UniProtKB-UniPathway"/>
</dbReference>
<dbReference type="UniPathway" id="UPA00138"/>
<dbReference type="EMBL" id="MFJK01000016">
    <property type="protein sequence ID" value="OGG17807.1"/>
    <property type="molecule type" value="Genomic_DNA"/>
</dbReference>
<dbReference type="Gene3D" id="3.20.20.70">
    <property type="entry name" value="Aldolase class I"/>
    <property type="match status" value="1"/>
</dbReference>
<keyword evidence="3" id="KW-0963">Cytoplasm</keyword>
<evidence type="ECO:0000256" key="1">
    <source>
        <dbReference type="ARBA" id="ARBA00007422"/>
    </source>
</evidence>
<dbReference type="SUPFAM" id="SSF51351">
    <property type="entry name" value="Triosephosphate isomerase (TIM)"/>
    <property type="match status" value="1"/>
</dbReference>
<evidence type="ECO:0000313" key="5">
    <source>
        <dbReference type="Proteomes" id="UP000177871"/>
    </source>
</evidence>
<comment type="subunit">
    <text evidence="3">Homodimer.</text>
</comment>
<comment type="catalytic activity">
    <reaction evidence="3">
        <text>D-glyceraldehyde 3-phosphate = dihydroxyacetone phosphate</text>
        <dbReference type="Rhea" id="RHEA:18585"/>
        <dbReference type="ChEBI" id="CHEBI:57642"/>
        <dbReference type="ChEBI" id="CHEBI:59776"/>
        <dbReference type="EC" id="5.3.1.1"/>
    </reaction>
</comment>
<keyword evidence="2 3" id="KW-0413">Isomerase</keyword>
<dbReference type="GO" id="GO:0019563">
    <property type="term" value="P:glycerol catabolic process"/>
    <property type="evidence" value="ECO:0007669"/>
    <property type="project" value="TreeGrafter"/>
</dbReference>
<gene>
    <name evidence="4" type="ORF">A2721_02180</name>
</gene>
<evidence type="ECO:0000313" key="4">
    <source>
        <dbReference type="EMBL" id="OGG17807.1"/>
    </source>
</evidence>
<dbReference type="InterPro" id="IPR035990">
    <property type="entry name" value="TIM_sf"/>
</dbReference>
<dbReference type="GO" id="GO:0005829">
    <property type="term" value="C:cytosol"/>
    <property type="evidence" value="ECO:0007669"/>
    <property type="project" value="TreeGrafter"/>
</dbReference>
<comment type="similarity">
    <text evidence="1 3">Belongs to the triosephosphate isomerase family.</text>
</comment>
<comment type="caution">
    <text evidence="4">The sequence shown here is derived from an EMBL/GenBank/DDBJ whole genome shotgun (WGS) entry which is preliminary data.</text>
</comment>
<accession>A0A1F6A0H5</accession>
<dbReference type="CDD" id="cd00311">
    <property type="entry name" value="TIM"/>
    <property type="match status" value="1"/>
</dbReference>